<feature type="transmembrane region" description="Helical" evidence="17">
    <location>
        <begin position="845"/>
        <end position="863"/>
    </location>
</feature>
<dbReference type="Gene3D" id="1.10.287.70">
    <property type="match status" value="3"/>
</dbReference>
<evidence type="ECO:0000256" key="9">
    <source>
        <dbReference type="ARBA" id="ARBA00022989"/>
    </source>
</evidence>
<evidence type="ECO:0000256" key="7">
    <source>
        <dbReference type="ARBA" id="ARBA00022837"/>
    </source>
</evidence>
<comment type="subcellular location">
    <subcellularLocation>
        <location evidence="1 15">Membrane</location>
        <topology evidence="1 15">Multi-pass membrane protein</topology>
    </subcellularLocation>
</comment>
<evidence type="ECO:0000313" key="19">
    <source>
        <dbReference type="EMBL" id="TNV74571.1"/>
    </source>
</evidence>
<feature type="transmembrane region" description="Helical" evidence="17">
    <location>
        <begin position="498"/>
        <end position="516"/>
    </location>
</feature>
<dbReference type="OrthoDB" id="193091at2759"/>
<feature type="transmembrane region" description="Helical" evidence="17">
    <location>
        <begin position="281"/>
        <end position="301"/>
    </location>
</feature>
<dbReference type="GO" id="GO:0008331">
    <property type="term" value="F:high voltage-gated calcium channel activity"/>
    <property type="evidence" value="ECO:0007669"/>
    <property type="project" value="TreeGrafter"/>
</dbReference>
<name>A0A8J8SY42_HALGN</name>
<feature type="transmembrane region" description="Helical" evidence="17">
    <location>
        <begin position="1009"/>
        <end position="1032"/>
    </location>
</feature>
<evidence type="ECO:0000256" key="6">
    <source>
        <dbReference type="ARBA" id="ARBA00022737"/>
    </source>
</evidence>
<feature type="transmembrane region" description="Helical" evidence="17">
    <location>
        <begin position="929"/>
        <end position="952"/>
    </location>
</feature>
<dbReference type="Gene3D" id="1.10.238.10">
    <property type="entry name" value="EF-hand"/>
    <property type="match status" value="1"/>
</dbReference>
<evidence type="ECO:0000256" key="15">
    <source>
        <dbReference type="RuleBase" id="RU003808"/>
    </source>
</evidence>
<evidence type="ECO:0000256" key="4">
    <source>
        <dbReference type="ARBA" id="ARBA00022673"/>
    </source>
</evidence>
<feature type="transmembrane region" description="Helical" evidence="17">
    <location>
        <begin position="186"/>
        <end position="212"/>
    </location>
</feature>
<dbReference type="InterPro" id="IPR002077">
    <property type="entry name" value="VDCCAlpha1"/>
</dbReference>
<feature type="transmembrane region" description="Helical" evidence="17">
    <location>
        <begin position="815"/>
        <end position="833"/>
    </location>
</feature>
<proteinExistence type="inferred from homology"/>
<evidence type="ECO:0000259" key="18">
    <source>
        <dbReference type="Pfam" id="PF00520"/>
    </source>
</evidence>
<dbReference type="FunFam" id="1.10.287.70:FF:000117">
    <property type="entry name" value="Voltage-gated Ca2+ channel, alpha subunit"/>
    <property type="match status" value="1"/>
</dbReference>
<dbReference type="PANTHER" id="PTHR45628">
    <property type="entry name" value="VOLTAGE-DEPENDENT CALCIUM CHANNEL TYPE A SUBUNIT ALPHA-1"/>
    <property type="match status" value="1"/>
</dbReference>
<keyword evidence="12" id="KW-0325">Glycoprotein</keyword>
<feature type="transmembrane region" description="Helical" evidence="17">
    <location>
        <begin position="153"/>
        <end position="174"/>
    </location>
</feature>
<protein>
    <recommendedName>
        <fullName evidence="18">Ion transport domain-containing protein</fullName>
    </recommendedName>
</protein>
<keyword evidence="10" id="KW-0406">Ion transport</keyword>
<evidence type="ECO:0000256" key="3">
    <source>
        <dbReference type="ARBA" id="ARBA00022568"/>
    </source>
</evidence>
<dbReference type="InterPro" id="IPR027359">
    <property type="entry name" value="Volt_channel_dom_sf"/>
</dbReference>
<evidence type="ECO:0000256" key="11">
    <source>
        <dbReference type="ARBA" id="ARBA00023136"/>
    </source>
</evidence>
<evidence type="ECO:0000256" key="12">
    <source>
        <dbReference type="ARBA" id="ARBA00023180"/>
    </source>
</evidence>
<dbReference type="InterPro" id="IPR050599">
    <property type="entry name" value="VDCC_alpha-1_subunit"/>
</dbReference>
<evidence type="ECO:0000256" key="13">
    <source>
        <dbReference type="ARBA" id="ARBA00023303"/>
    </source>
</evidence>
<dbReference type="PANTHER" id="PTHR45628:SF7">
    <property type="entry name" value="VOLTAGE-DEPENDENT CALCIUM CHANNEL TYPE A SUBUNIT ALPHA-1"/>
    <property type="match status" value="1"/>
</dbReference>
<feature type="domain" description="Ion transport" evidence="18">
    <location>
        <begin position="814"/>
        <end position="1041"/>
    </location>
</feature>
<dbReference type="GO" id="GO:0098703">
    <property type="term" value="P:calcium ion import across plasma membrane"/>
    <property type="evidence" value="ECO:0007669"/>
    <property type="project" value="TreeGrafter"/>
</dbReference>
<reference evidence="19" key="1">
    <citation type="submission" date="2019-06" db="EMBL/GenBank/DDBJ databases">
        <authorList>
            <person name="Zheng W."/>
        </authorList>
    </citation>
    <scope>NUCLEOTIDE SEQUENCE</scope>
    <source>
        <strain evidence="19">QDHG01</strain>
    </source>
</reference>
<keyword evidence="7 14" id="KW-0106">Calcium</keyword>
<evidence type="ECO:0000256" key="1">
    <source>
        <dbReference type="ARBA" id="ARBA00004141"/>
    </source>
</evidence>
<feature type="binding site" evidence="14">
    <location>
        <position position="302"/>
    </location>
    <ligand>
        <name>Ca(2+)</name>
        <dbReference type="ChEBI" id="CHEBI:29108"/>
    </ligand>
</feature>
<feature type="transmembrane region" description="Helical" evidence="17">
    <location>
        <begin position="625"/>
        <end position="647"/>
    </location>
</feature>
<dbReference type="GO" id="GO:0005891">
    <property type="term" value="C:voltage-gated calcium channel complex"/>
    <property type="evidence" value="ECO:0007669"/>
    <property type="project" value="InterPro"/>
</dbReference>
<feature type="binding site" evidence="14">
    <location>
        <position position="705"/>
    </location>
    <ligand>
        <name>Ca(2+)</name>
        <dbReference type="ChEBI" id="CHEBI:29108"/>
    </ligand>
</feature>
<comment type="similarity">
    <text evidence="15">Belongs to the calcium channel alpha-1 subunit (TC 1.A.1.11) family.</text>
</comment>
<feature type="transmembrane region" description="Helical" evidence="17">
    <location>
        <begin position="733"/>
        <end position="756"/>
    </location>
</feature>
<evidence type="ECO:0000256" key="16">
    <source>
        <dbReference type="SAM" id="MobiDB-lite"/>
    </source>
</evidence>
<feature type="transmembrane region" description="Helical" evidence="17">
    <location>
        <begin position="972"/>
        <end position="988"/>
    </location>
</feature>
<feature type="region of interest" description="Disordered" evidence="16">
    <location>
        <begin position="13"/>
        <end position="59"/>
    </location>
</feature>
<dbReference type="PRINTS" id="PR00167">
    <property type="entry name" value="CACHANNEL"/>
</dbReference>
<keyword evidence="2" id="KW-0813">Transport</keyword>
<feature type="transmembrane region" description="Helical" evidence="17">
    <location>
        <begin position="233"/>
        <end position="261"/>
    </location>
</feature>
<feature type="region of interest" description="Disordered" evidence="16">
    <location>
        <begin position="437"/>
        <end position="462"/>
    </location>
</feature>
<feature type="transmembrane region" description="Helical" evidence="17">
    <location>
        <begin position="564"/>
        <end position="590"/>
    </location>
</feature>
<feature type="domain" description="Ion transport" evidence="18">
    <location>
        <begin position="123"/>
        <end position="349"/>
    </location>
</feature>
<dbReference type="InterPro" id="IPR005821">
    <property type="entry name" value="Ion_trans_dom"/>
</dbReference>
<feature type="region of interest" description="Disordered" evidence="16">
    <location>
        <begin position="1307"/>
        <end position="1426"/>
    </location>
</feature>
<dbReference type="Proteomes" id="UP000785679">
    <property type="component" value="Unassembled WGS sequence"/>
</dbReference>
<evidence type="ECO:0000256" key="2">
    <source>
        <dbReference type="ARBA" id="ARBA00022448"/>
    </source>
</evidence>
<evidence type="ECO:0000256" key="17">
    <source>
        <dbReference type="SAM" id="Phobius"/>
    </source>
</evidence>
<accession>A0A8J8SY42</accession>
<keyword evidence="4 15" id="KW-0107">Calcium channel</keyword>
<dbReference type="FunFam" id="1.20.120.350:FF:000009">
    <property type="entry name" value="Voltage-dependent T-type calcium channel subunit alpha"/>
    <property type="match status" value="1"/>
</dbReference>
<evidence type="ECO:0000256" key="8">
    <source>
        <dbReference type="ARBA" id="ARBA00022882"/>
    </source>
</evidence>
<dbReference type="SUPFAM" id="SSF81324">
    <property type="entry name" value="Voltage-gated potassium channels"/>
    <property type="match status" value="3"/>
</dbReference>
<keyword evidence="14" id="KW-0479">Metal-binding</keyword>
<keyword evidence="8 15" id="KW-0851">Voltage-gated channel</keyword>
<evidence type="ECO:0000256" key="10">
    <source>
        <dbReference type="ARBA" id="ARBA00023065"/>
    </source>
</evidence>
<keyword evidence="9 17" id="KW-1133">Transmembrane helix</keyword>
<feature type="compositionally biased region" description="Polar residues" evidence="16">
    <location>
        <begin position="1416"/>
        <end position="1426"/>
    </location>
</feature>
<dbReference type="Gene3D" id="1.20.120.350">
    <property type="entry name" value="Voltage-gated potassium channels. Chain C"/>
    <property type="match status" value="3"/>
</dbReference>
<keyword evidence="20" id="KW-1185">Reference proteome</keyword>
<feature type="region of interest" description="Disordered" evidence="16">
    <location>
        <begin position="391"/>
        <end position="411"/>
    </location>
</feature>
<gene>
    <name evidence="19" type="ORF">FGO68_gene10552</name>
</gene>
<dbReference type="EMBL" id="RRYP01016828">
    <property type="protein sequence ID" value="TNV74571.1"/>
    <property type="molecule type" value="Genomic_DNA"/>
</dbReference>
<feature type="transmembrane region" description="Helical" evidence="17">
    <location>
        <begin position="321"/>
        <end position="346"/>
    </location>
</feature>
<organism evidence="19 20">
    <name type="scientific">Halteria grandinella</name>
    <dbReference type="NCBI Taxonomy" id="5974"/>
    <lineage>
        <taxon>Eukaryota</taxon>
        <taxon>Sar</taxon>
        <taxon>Alveolata</taxon>
        <taxon>Ciliophora</taxon>
        <taxon>Intramacronucleata</taxon>
        <taxon>Spirotrichea</taxon>
        <taxon>Stichotrichia</taxon>
        <taxon>Sporadotrichida</taxon>
        <taxon>Halteriidae</taxon>
        <taxon>Halteria</taxon>
    </lineage>
</organism>
<keyword evidence="3 15" id="KW-0109">Calcium transport</keyword>
<comment type="caution">
    <text evidence="19">The sequence shown here is derived from an EMBL/GenBank/DDBJ whole genome shotgun (WGS) entry which is preliminary data.</text>
</comment>
<keyword evidence="5 17" id="KW-0812">Transmembrane</keyword>
<dbReference type="Pfam" id="PF00520">
    <property type="entry name" value="Ion_trans"/>
    <property type="match status" value="3"/>
</dbReference>
<evidence type="ECO:0000313" key="20">
    <source>
        <dbReference type="Proteomes" id="UP000785679"/>
    </source>
</evidence>
<feature type="compositionally biased region" description="Basic and acidic residues" evidence="16">
    <location>
        <begin position="1380"/>
        <end position="1399"/>
    </location>
</feature>
<evidence type="ECO:0000256" key="14">
    <source>
        <dbReference type="PIRSR" id="PIRSR602077-1"/>
    </source>
</evidence>
<feature type="transmembrane region" description="Helical" evidence="17">
    <location>
        <begin position="528"/>
        <end position="552"/>
    </location>
</feature>
<dbReference type="GO" id="GO:0046872">
    <property type="term" value="F:metal ion binding"/>
    <property type="evidence" value="ECO:0007669"/>
    <property type="project" value="UniProtKB-KW"/>
</dbReference>
<keyword evidence="6" id="KW-0677">Repeat</keyword>
<sequence length="1426" mass="163105">MVAVQFSYLSQSFQDPKIEDDEKPEQPAIQEGTQAQLPLNADGANAQGGSDNGENAPISNPMMRALQNGIIPRSEQAVAVPEGPPTQLNDINVQVNGQQVKKGPCYKFRVWQIKIKDLIEQANFSILIVCLILANTFIMALDHYGIQETYSRGLYIANMILTICFVIEMALKIIGMGIRDYVRDGFNIFDAVVIIVGLLEYTGVGSQAITVLRSFRLLRIFKIVRSWSGLRKLLKTVLASLQSIANLALLMVLLIFIYALVGMQFFSGEFRPSFDPDDDTVRFNFNSFQYSIITIFICLTAENWNGMLAPFIYKDGWGASIYFVSLIIFGNLMLLNLFLAILLNFISENLEEEEKPMVTEEKESEDDIIEEELDYIQEKLRILARLKQQVQGPSNGSEENQQKETQSQMSQNVNNQLAMMRAPTKDNALIAKEFNDKQLQDGSNSDRPLNPDGEEDEAGKKPKRCKCVEGRSLFLFKKDNAFRHFLLVIVEHKYFEDFIYHLIAMNSVLLLINYPLITDDYFNNTIDLIVNIISGFFICEAALKIIAMGFVWGEDTYLKDTWNILDFVIVFSSCLNWILDSYSSVSLSFLRGFRALRALRPLRMISKDEGMKTVVNSLLRAIPSLFNVALINILFLVVFGILGVQIFKGELSYCTNGAIEYKRDCHGEFINEDGETDIAVWKVPFNNFDNVLWSIITFFELATLEGWPNTLLQIIDSQGEDMGPKTNNRPYTALLFIAFIFIQTFFVMNLFVSVIVDKFNEEIKRRQGSNTFTEEQKEWVKMQRIMLHVNLKIRPTIPQGSGLRKAIFKLVLSNYFEYFIVGIIGVNTLFLCIDYHGSPPMLANVIKYGNIIFISIFGLEAVLKLLGFGVRYYFLDTWNRFDFLIVILSIIAIDEDIFQFKVTAIRIIRVARLLRMVKSSKGLKNLLKALWLSLKNIVNVGMILFLIFFTFSVAGMDLFGDIKSGNFINGDANFSTFYLAIITLFRCATGEDWNGVMHDCYQEKGETAIIYWIAFQLITKYIFLNVFIAVIYENFNDVKASENESDILSLRRKDIKAFINTWSVFCPNGEHYMKTSKFPAFLQELPPPLGYGGINIDNSKLNKIIYCLNIRSYKLEKDSDAVVYFPEVMWSIFHSIIGNNDEKVQKCEQVVFIMKELRKKYKGLGKTITPDRLCGNKYYKNEMTVSKYLVALQIYRSWKNFQSIKKRQQELRMKEILRPRVMNFAPKVLGDEIVMIDGRLNMMTLGNKSVAGGTNSMTGHIRLMSQQNSHALAVEPRQAVQSIVGSRSGQHPPFIEAEEAKLRERDQLHMSSHHQQQSSVHQHASSHHNQQRSTIIVQKDQDNNNYNDDEEDMESQSISSHDGGSGNIRINLRAGEAQEEEQRRQEEQPSQMDVDRTDSLIESNIDTEKEEEQYDAQHQTNYPGRH</sequence>
<feature type="domain" description="Ion transport" evidence="18">
    <location>
        <begin position="492"/>
        <end position="766"/>
    </location>
</feature>
<feature type="compositionally biased region" description="Low complexity" evidence="16">
    <location>
        <begin position="1309"/>
        <end position="1323"/>
    </location>
</feature>
<feature type="transmembrane region" description="Helical" evidence="17">
    <location>
        <begin position="122"/>
        <end position="141"/>
    </location>
</feature>
<evidence type="ECO:0000256" key="5">
    <source>
        <dbReference type="ARBA" id="ARBA00022692"/>
    </source>
</evidence>
<keyword evidence="11 17" id="KW-0472">Membrane</keyword>
<keyword evidence="13" id="KW-0407">Ion channel</keyword>